<keyword evidence="2" id="KW-0805">Transcription regulation</keyword>
<dbReference type="AlphaFoldDB" id="A0A3D9EUW5"/>
<dbReference type="Pfam" id="PF00126">
    <property type="entry name" value="HTH_1"/>
    <property type="match status" value="1"/>
</dbReference>
<accession>A0A3D9EUW5</accession>
<dbReference type="PRINTS" id="PR00039">
    <property type="entry name" value="HTHLYSR"/>
</dbReference>
<dbReference type="InterPro" id="IPR000847">
    <property type="entry name" value="LysR_HTH_N"/>
</dbReference>
<evidence type="ECO:0000313" key="7">
    <source>
        <dbReference type="Proteomes" id="UP000256988"/>
    </source>
</evidence>
<dbReference type="Gene3D" id="1.10.10.10">
    <property type="entry name" value="Winged helix-like DNA-binding domain superfamily/Winged helix DNA-binding domain"/>
    <property type="match status" value="1"/>
</dbReference>
<dbReference type="InterPro" id="IPR036390">
    <property type="entry name" value="WH_DNA-bd_sf"/>
</dbReference>
<evidence type="ECO:0000256" key="2">
    <source>
        <dbReference type="ARBA" id="ARBA00023015"/>
    </source>
</evidence>
<dbReference type="SUPFAM" id="SSF53850">
    <property type="entry name" value="Periplasmic binding protein-like II"/>
    <property type="match status" value="1"/>
</dbReference>
<dbReference type="GO" id="GO:0003700">
    <property type="term" value="F:DNA-binding transcription factor activity"/>
    <property type="evidence" value="ECO:0007669"/>
    <property type="project" value="InterPro"/>
</dbReference>
<dbReference type="PANTHER" id="PTHR30346">
    <property type="entry name" value="TRANSCRIPTIONAL DUAL REGULATOR HCAR-RELATED"/>
    <property type="match status" value="1"/>
</dbReference>
<dbReference type="Proteomes" id="UP000256988">
    <property type="component" value="Unassembled WGS sequence"/>
</dbReference>
<evidence type="ECO:0000256" key="3">
    <source>
        <dbReference type="ARBA" id="ARBA00023125"/>
    </source>
</evidence>
<evidence type="ECO:0000256" key="1">
    <source>
        <dbReference type="ARBA" id="ARBA00009437"/>
    </source>
</evidence>
<dbReference type="InterPro" id="IPR005119">
    <property type="entry name" value="LysR_subst-bd"/>
</dbReference>
<dbReference type="Gene3D" id="3.40.190.10">
    <property type="entry name" value="Periplasmic binding protein-like II"/>
    <property type="match status" value="2"/>
</dbReference>
<dbReference type="PANTHER" id="PTHR30346:SF0">
    <property type="entry name" value="HCA OPERON TRANSCRIPTIONAL ACTIVATOR HCAR"/>
    <property type="match status" value="1"/>
</dbReference>
<dbReference type="InterPro" id="IPR036388">
    <property type="entry name" value="WH-like_DNA-bd_sf"/>
</dbReference>
<comment type="caution">
    <text evidence="6">The sequence shown here is derived from an EMBL/GenBank/DDBJ whole genome shotgun (WGS) entry which is preliminary data.</text>
</comment>
<gene>
    <name evidence="6" type="ORF">DFO60_1352</name>
</gene>
<dbReference type="GO" id="GO:0032993">
    <property type="term" value="C:protein-DNA complex"/>
    <property type="evidence" value="ECO:0007669"/>
    <property type="project" value="TreeGrafter"/>
</dbReference>
<evidence type="ECO:0000313" key="6">
    <source>
        <dbReference type="EMBL" id="RED06847.1"/>
    </source>
</evidence>
<dbReference type="EMBL" id="QRDL01000002">
    <property type="protein sequence ID" value="RED06847.1"/>
    <property type="molecule type" value="Genomic_DNA"/>
</dbReference>
<keyword evidence="4" id="KW-0804">Transcription</keyword>
<evidence type="ECO:0000256" key="4">
    <source>
        <dbReference type="ARBA" id="ARBA00023163"/>
    </source>
</evidence>
<comment type="similarity">
    <text evidence="1">Belongs to the LysR transcriptional regulatory family.</text>
</comment>
<dbReference type="GO" id="GO:0003677">
    <property type="term" value="F:DNA binding"/>
    <property type="evidence" value="ECO:0007669"/>
    <property type="project" value="UniProtKB-KW"/>
</dbReference>
<keyword evidence="3 6" id="KW-0238">DNA-binding</keyword>
<dbReference type="FunFam" id="1.10.10.10:FF:000001">
    <property type="entry name" value="LysR family transcriptional regulator"/>
    <property type="match status" value="1"/>
</dbReference>
<name>A0A3D9EUW5_ECTOL</name>
<dbReference type="Pfam" id="PF03466">
    <property type="entry name" value="LysR_substrate"/>
    <property type="match status" value="1"/>
</dbReference>
<dbReference type="SUPFAM" id="SSF46785">
    <property type="entry name" value="Winged helix' DNA-binding domain"/>
    <property type="match status" value="1"/>
</dbReference>
<sequence>MALLKDISMRQLRYFVAAAENSQFSLAASAVNVSQSAVTTAVSQLEARLAVRLFERLPHGVKLTAEGHQFYHHARHILDTLQDAVSQPLFQSHALTGQARVGASYAVLGYYLPTLLARFKRSYPQIDIDLRDMDRPSIEAGITDGTLELGLTVISNVDATQPFERHLLMRSPRQLWLPSAHPLLAPERVTLADIAPYPYILATVDEGETSTLRYWRAAGLEPNVVFKTSSMESLRGLVAHGFGVTILSDMLYRGWSLEGRKLEARPVADTIPPMELGLIWSPEERLGPGVSAVPDVGGGVAGRGRVTPASAPGLRRIRTAWIGALFLDAAIRGVDLDAAGLAVQVLRRLVDDGVLGRGLEQGAIAMLFLEFPAGVGG</sequence>
<dbReference type="PROSITE" id="PS50931">
    <property type="entry name" value="HTH_LYSR"/>
    <property type="match status" value="1"/>
</dbReference>
<reference evidence="6 7" key="1">
    <citation type="submission" date="2018-07" db="EMBL/GenBank/DDBJ databases">
        <title>Genome sequencing of rice bacterial endophytes.</title>
        <authorList>
            <person name="Venturi V."/>
        </authorList>
    </citation>
    <scope>NUCLEOTIDE SEQUENCE [LARGE SCALE GENOMIC DNA]</scope>
    <source>
        <strain evidence="6 7">AG1002</strain>
    </source>
</reference>
<organism evidence="6 7">
    <name type="scientific">Ectopseudomonas oleovorans</name>
    <name type="common">Pseudomonas oleovorans</name>
    <dbReference type="NCBI Taxonomy" id="301"/>
    <lineage>
        <taxon>Bacteria</taxon>
        <taxon>Pseudomonadati</taxon>
        <taxon>Pseudomonadota</taxon>
        <taxon>Gammaproteobacteria</taxon>
        <taxon>Pseudomonadales</taxon>
        <taxon>Pseudomonadaceae</taxon>
        <taxon>Ectopseudomonas</taxon>
    </lineage>
</organism>
<protein>
    <submittedName>
        <fullName evidence="6">DNA-binding transcriptional LysR family regulator</fullName>
    </submittedName>
</protein>
<feature type="domain" description="HTH lysR-type" evidence="5">
    <location>
        <begin position="7"/>
        <end position="64"/>
    </location>
</feature>
<proteinExistence type="inferred from homology"/>
<evidence type="ECO:0000259" key="5">
    <source>
        <dbReference type="PROSITE" id="PS50931"/>
    </source>
</evidence>